<organism evidence="2 3">
    <name type="scientific">Gossypium arboreum</name>
    <name type="common">Tree cotton</name>
    <name type="synonym">Gossypium nanking</name>
    <dbReference type="NCBI Taxonomy" id="29729"/>
    <lineage>
        <taxon>Eukaryota</taxon>
        <taxon>Viridiplantae</taxon>
        <taxon>Streptophyta</taxon>
        <taxon>Embryophyta</taxon>
        <taxon>Tracheophyta</taxon>
        <taxon>Spermatophyta</taxon>
        <taxon>Magnoliopsida</taxon>
        <taxon>eudicotyledons</taxon>
        <taxon>Gunneridae</taxon>
        <taxon>Pentapetalae</taxon>
        <taxon>rosids</taxon>
        <taxon>malvids</taxon>
        <taxon>Malvales</taxon>
        <taxon>Malvaceae</taxon>
        <taxon>Malvoideae</taxon>
        <taxon>Gossypium</taxon>
    </lineage>
</organism>
<dbReference type="EMBL" id="JARKNE010000012">
    <property type="protein sequence ID" value="KAK5775225.1"/>
    <property type="molecule type" value="Genomic_DNA"/>
</dbReference>
<sequence length="169" mass="19609">MHPEKGFILKESNYKDFMAHIRQVAETLNWELFSEKRPSVDEELVCEFYANLTLSELTEVPVHRIKNYAIRCSGPAYFPFTITILCLKAKILANVKKTGYSQGTITDWDLYRIARDSVLQQRIDESEDPEEEEKDSTEIKLMKSTEVPDKVEPLEPEVEPDDETSMFRA</sequence>
<evidence type="ECO:0000313" key="3">
    <source>
        <dbReference type="Proteomes" id="UP001358586"/>
    </source>
</evidence>
<evidence type="ECO:0000313" key="2">
    <source>
        <dbReference type="EMBL" id="KAK5775225.1"/>
    </source>
</evidence>
<gene>
    <name evidence="2" type="ORF">PVK06_043095</name>
</gene>
<keyword evidence="3" id="KW-1185">Reference proteome</keyword>
<feature type="compositionally biased region" description="Basic and acidic residues" evidence="1">
    <location>
        <begin position="136"/>
        <end position="153"/>
    </location>
</feature>
<feature type="region of interest" description="Disordered" evidence="1">
    <location>
        <begin position="123"/>
        <end position="169"/>
    </location>
</feature>
<protein>
    <submittedName>
        <fullName evidence="2">Uncharacterized protein</fullName>
    </submittedName>
</protein>
<reference evidence="2 3" key="1">
    <citation type="submission" date="2023-03" db="EMBL/GenBank/DDBJ databases">
        <title>WGS of Gossypium arboreum.</title>
        <authorList>
            <person name="Yu D."/>
        </authorList>
    </citation>
    <scope>NUCLEOTIDE SEQUENCE [LARGE SCALE GENOMIC DNA]</scope>
    <source>
        <tissue evidence="2">Leaf</tissue>
    </source>
</reference>
<name>A0ABR0MMT2_GOSAR</name>
<comment type="caution">
    <text evidence="2">The sequence shown here is derived from an EMBL/GenBank/DDBJ whole genome shotgun (WGS) entry which is preliminary data.</text>
</comment>
<proteinExistence type="predicted"/>
<dbReference type="Proteomes" id="UP001358586">
    <property type="component" value="Chromosome 12"/>
</dbReference>
<evidence type="ECO:0000256" key="1">
    <source>
        <dbReference type="SAM" id="MobiDB-lite"/>
    </source>
</evidence>
<accession>A0ABR0MMT2</accession>
<feature type="compositionally biased region" description="Acidic residues" evidence="1">
    <location>
        <begin position="125"/>
        <end position="135"/>
    </location>
</feature>
<feature type="compositionally biased region" description="Acidic residues" evidence="1">
    <location>
        <begin position="154"/>
        <end position="169"/>
    </location>
</feature>